<accession>A0AAQ4D3D4</accession>
<reference evidence="1 2" key="1">
    <citation type="journal article" date="2023" name="Arcadia Sci">
        <title>De novo assembly of a long-read Amblyomma americanum tick genome.</title>
        <authorList>
            <person name="Chou S."/>
            <person name="Poskanzer K.E."/>
            <person name="Rollins M."/>
            <person name="Thuy-Boun P.S."/>
        </authorList>
    </citation>
    <scope>NUCLEOTIDE SEQUENCE [LARGE SCALE GENOMIC DNA]</scope>
    <source>
        <strain evidence="1">F_SG_1</strain>
        <tissue evidence="1">Salivary glands</tissue>
    </source>
</reference>
<dbReference type="Proteomes" id="UP001321473">
    <property type="component" value="Unassembled WGS sequence"/>
</dbReference>
<sequence length="228" mass="24510">MNKVINSFKFMIGARLPGQNATPLGGLLPCRNKYTDWRMARDAKRRRVVKEYARLRLNINSLRKNDILPKSLQVSLDFGGTSKRQTPAAALSQTAAAFLDEMKGSTLLFIDGSVLPATGQGAAALVAPQLNATRTCRLPFPRSSTAAELAGLHLAADLIVTIAPGPVAVLCGSRPALQLLSRPHENVATTSLLRARLQTLEDAAPRQLSTGVSKLDVPSRDFVLLLCS</sequence>
<dbReference type="Gene3D" id="1.10.287.1480">
    <property type="match status" value="1"/>
</dbReference>
<evidence type="ECO:0000313" key="2">
    <source>
        <dbReference type="Proteomes" id="UP001321473"/>
    </source>
</evidence>
<keyword evidence="2" id="KW-1185">Reference proteome</keyword>
<organism evidence="1 2">
    <name type="scientific">Amblyomma americanum</name>
    <name type="common">Lone star tick</name>
    <dbReference type="NCBI Taxonomy" id="6943"/>
    <lineage>
        <taxon>Eukaryota</taxon>
        <taxon>Metazoa</taxon>
        <taxon>Ecdysozoa</taxon>
        <taxon>Arthropoda</taxon>
        <taxon>Chelicerata</taxon>
        <taxon>Arachnida</taxon>
        <taxon>Acari</taxon>
        <taxon>Parasitiformes</taxon>
        <taxon>Ixodida</taxon>
        <taxon>Ixodoidea</taxon>
        <taxon>Ixodidae</taxon>
        <taxon>Amblyomminae</taxon>
        <taxon>Amblyomma</taxon>
    </lineage>
</organism>
<gene>
    <name evidence="1" type="ORF">V5799_000326</name>
</gene>
<protein>
    <submittedName>
        <fullName evidence="1">Uncharacterized protein</fullName>
    </submittedName>
</protein>
<proteinExistence type="predicted"/>
<evidence type="ECO:0000313" key="1">
    <source>
        <dbReference type="EMBL" id="KAK8756974.1"/>
    </source>
</evidence>
<dbReference type="EMBL" id="JARKHS020035718">
    <property type="protein sequence ID" value="KAK8756974.1"/>
    <property type="molecule type" value="Genomic_DNA"/>
</dbReference>
<comment type="caution">
    <text evidence="1">The sequence shown here is derived from an EMBL/GenBank/DDBJ whole genome shotgun (WGS) entry which is preliminary data.</text>
</comment>
<name>A0AAQ4D3D4_AMBAM</name>
<dbReference type="AlphaFoldDB" id="A0AAQ4D3D4"/>